<sequence length="178" mass="19537">MWSFKDLSPASVVNTEFLVEAFVLLKKKEAYLRQFLKPDEAIDPPVCSPFGENLQAPSPSPFARRPNPGLSPPCSARPKTEQDSPSALAGLLSDSPSKNRKPALERQFRPKEDNLNSSGLPPPISDPTLPSKPQAPTPPKPAAVLLNEPSPHCEGNVFPPLAVLEFKMWRSDLEFMVE</sequence>
<evidence type="ECO:0000256" key="1">
    <source>
        <dbReference type="SAM" id="MobiDB-lite"/>
    </source>
</evidence>
<name>A0ABD0V1Z7_DENTH</name>
<accession>A0ABD0V1Z7</accession>
<gene>
    <name evidence="2" type="ORF">M5K25_010721</name>
</gene>
<organism evidence="2 3">
    <name type="scientific">Dendrobium thyrsiflorum</name>
    <name type="common">Pinecone-like raceme dendrobium</name>
    <name type="synonym">Orchid</name>
    <dbReference type="NCBI Taxonomy" id="117978"/>
    <lineage>
        <taxon>Eukaryota</taxon>
        <taxon>Viridiplantae</taxon>
        <taxon>Streptophyta</taxon>
        <taxon>Embryophyta</taxon>
        <taxon>Tracheophyta</taxon>
        <taxon>Spermatophyta</taxon>
        <taxon>Magnoliopsida</taxon>
        <taxon>Liliopsida</taxon>
        <taxon>Asparagales</taxon>
        <taxon>Orchidaceae</taxon>
        <taxon>Epidendroideae</taxon>
        <taxon>Malaxideae</taxon>
        <taxon>Dendrobiinae</taxon>
        <taxon>Dendrobium</taxon>
    </lineage>
</organism>
<dbReference type="Proteomes" id="UP001552299">
    <property type="component" value="Unassembled WGS sequence"/>
</dbReference>
<dbReference type="EMBL" id="JANQDX010000009">
    <property type="protein sequence ID" value="KAL0918698.1"/>
    <property type="molecule type" value="Genomic_DNA"/>
</dbReference>
<reference evidence="2 3" key="1">
    <citation type="journal article" date="2024" name="Plant Biotechnol. J.">
        <title>Dendrobium thyrsiflorum genome and its molecular insights into genes involved in important horticultural traits.</title>
        <authorList>
            <person name="Chen B."/>
            <person name="Wang J.Y."/>
            <person name="Zheng P.J."/>
            <person name="Li K.L."/>
            <person name="Liang Y.M."/>
            <person name="Chen X.F."/>
            <person name="Zhang C."/>
            <person name="Zhao X."/>
            <person name="He X."/>
            <person name="Zhang G.Q."/>
            <person name="Liu Z.J."/>
            <person name="Xu Q."/>
        </authorList>
    </citation>
    <scope>NUCLEOTIDE SEQUENCE [LARGE SCALE GENOMIC DNA]</scope>
    <source>
        <strain evidence="2">GZMU011</strain>
    </source>
</reference>
<comment type="caution">
    <text evidence="2">The sequence shown here is derived from an EMBL/GenBank/DDBJ whole genome shotgun (WGS) entry which is preliminary data.</text>
</comment>
<evidence type="ECO:0000313" key="2">
    <source>
        <dbReference type="EMBL" id="KAL0918698.1"/>
    </source>
</evidence>
<evidence type="ECO:0000313" key="3">
    <source>
        <dbReference type="Proteomes" id="UP001552299"/>
    </source>
</evidence>
<feature type="region of interest" description="Disordered" evidence="1">
    <location>
        <begin position="47"/>
        <end position="148"/>
    </location>
</feature>
<dbReference type="AlphaFoldDB" id="A0ABD0V1Z7"/>
<feature type="compositionally biased region" description="Basic and acidic residues" evidence="1">
    <location>
        <begin position="102"/>
        <end position="114"/>
    </location>
</feature>
<protein>
    <submittedName>
        <fullName evidence="2">Uncharacterized protein</fullName>
    </submittedName>
</protein>
<keyword evidence="3" id="KW-1185">Reference proteome</keyword>
<proteinExistence type="predicted"/>